<gene>
    <name evidence="2" type="ORF">POSPLADRAFT_1055836</name>
</gene>
<evidence type="ECO:0000313" key="2">
    <source>
        <dbReference type="EMBL" id="OSX63756.1"/>
    </source>
</evidence>
<feature type="region of interest" description="Disordered" evidence="1">
    <location>
        <begin position="81"/>
        <end position="119"/>
    </location>
</feature>
<dbReference type="Proteomes" id="UP000194127">
    <property type="component" value="Unassembled WGS sequence"/>
</dbReference>
<dbReference type="EMBL" id="KZ110595">
    <property type="protein sequence ID" value="OSX63756.1"/>
    <property type="molecule type" value="Genomic_DNA"/>
</dbReference>
<name>A0A1X6N5J2_9APHY</name>
<dbReference type="RefSeq" id="XP_024340550.1">
    <property type="nucleotide sequence ID" value="XM_024480693.1"/>
</dbReference>
<keyword evidence="3" id="KW-1185">Reference proteome</keyword>
<dbReference type="GeneID" id="36325643"/>
<proteinExistence type="predicted"/>
<reference evidence="2 3" key="1">
    <citation type="submission" date="2017-04" db="EMBL/GenBank/DDBJ databases">
        <title>Genome Sequence of the Model Brown-Rot Fungus Postia placenta SB12.</title>
        <authorList>
            <consortium name="DOE Joint Genome Institute"/>
            <person name="Gaskell J."/>
            <person name="Kersten P."/>
            <person name="Larrondo L.F."/>
            <person name="Canessa P."/>
            <person name="Martinez D."/>
            <person name="Hibbett D."/>
            <person name="Schmoll M."/>
            <person name="Kubicek C.P."/>
            <person name="Martinez A.T."/>
            <person name="Yadav J."/>
            <person name="Master E."/>
            <person name="Magnuson J.K."/>
            <person name="James T."/>
            <person name="Yaver D."/>
            <person name="Berka R."/>
            <person name="Labutti K."/>
            <person name="Lipzen A."/>
            <person name="Aerts A."/>
            <person name="Barry K."/>
            <person name="Henrissat B."/>
            <person name="Blanchette R."/>
            <person name="Grigoriev I."/>
            <person name="Cullen D."/>
        </authorList>
    </citation>
    <scope>NUCLEOTIDE SEQUENCE [LARGE SCALE GENOMIC DNA]</scope>
    <source>
        <strain evidence="2 3">MAD-698-R-SB12</strain>
    </source>
</reference>
<dbReference type="Pfam" id="PF15496">
    <property type="entry name" value="DUF4646"/>
    <property type="match status" value="1"/>
</dbReference>
<evidence type="ECO:0000256" key="1">
    <source>
        <dbReference type="SAM" id="MobiDB-lite"/>
    </source>
</evidence>
<dbReference type="InterPro" id="IPR028018">
    <property type="entry name" value="DUF4646"/>
</dbReference>
<dbReference type="STRING" id="670580.A0A1X6N5J2"/>
<accession>A0A1X6N5J2</accession>
<dbReference type="AlphaFoldDB" id="A0A1X6N5J2"/>
<feature type="compositionally biased region" description="Basic and acidic residues" evidence="1">
    <location>
        <begin position="377"/>
        <end position="395"/>
    </location>
</feature>
<evidence type="ECO:0000313" key="3">
    <source>
        <dbReference type="Proteomes" id="UP000194127"/>
    </source>
</evidence>
<protein>
    <submittedName>
        <fullName evidence="2">Uncharacterized protein</fullName>
    </submittedName>
</protein>
<dbReference type="OrthoDB" id="5314275at2759"/>
<feature type="region of interest" description="Disordered" evidence="1">
    <location>
        <begin position="377"/>
        <end position="406"/>
    </location>
</feature>
<feature type="compositionally biased region" description="Low complexity" evidence="1">
    <location>
        <begin position="87"/>
        <end position="113"/>
    </location>
</feature>
<sequence length="423" mass="45761">MPLTGSHPYPPEKVGYFGQAELNAMRTFTDPSGVESELELALSETLHLHDEDLPPPYEDLTHSMPLNVSLTARDVITPDNNSVSAPALASASTSHVSTSTSPQPRTQTSPPRSLSSGGLALATARDCSINNNAVAMPGDSRMQNGLTMPAPTNPFRGFPFASTSAVANASVTDHPNSICESSVFLNDDSVSTQKPASLLRPPPAQLPYPPFETMILVGTRGDLNKAFAPSTPPSAERLHPFATHDISERDWLCFLHNVQAVGSPSSPKNIVTEAAPKAMDIAMGMLIGKELDVRLRGRKVNPAVALVDDWNHQFFHPRRVHVSLAQGRTGLSGPHGSSPDAVGFRTNGGIQLLHKAESDSEDDSLVNAWMTRLVEHKEKKQDKKAAKKERKEQRRQQRTNGSAALGGSEPWRLVISFKPFVLE</sequence>
<organism evidence="2 3">
    <name type="scientific">Postia placenta MAD-698-R-SB12</name>
    <dbReference type="NCBI Taxonomy" id="670580"/>
    <lineage>
        <taxon>Eukaryota</taxon>
        <taxon>Fungi</taxon>
        <taxon>Dikarya</taxon>
        <taxon>Basidiomycota</taxon>
        <taxon>Agaricomycotina</taxon>
        <taxon>Agaricomycetes</taxon>
        <taxon>Polyporales</taxon>
        <taxon>Adustoporiaceae</taxon>
        <taxon>Rhodonia</taxon>
    </lineage>
</organism>